<dbReference type="OrthoDB" id="3006153at2759"/>
<sequence length="200" mass="21754">MSWSSPFSSWHSRALLTPFPNPHAFTPTKSALLLAVLLNAPVENEGVTLTLFSQPKPDDPSISETVAVDALGRVLIVTPKDSAGILSLARSTLSLPQTGGFRNTWVIKQDRTSQPIDRLFIPGQSAKGLLDDPDEISVQGFSKEKRELKRPVDGITELPKDLWELTGLVLEARSDAGSGSDGRRDELVLGKVRDVVRGLF</sequence>
<proteinExistence type="predicted"/>
<gene>
    <name evidence="1" type="ORF">Hypma_008412</name>
</gene>
<comment type="caution">
    <text evidence="1">The sequence shown here is derived from an EMBL/GenBank/DDBJ whole genome shotgun (WGS) entry which is preliminary data.</text>
</comment>
<name>A0A369JVP7_HYPMA</name>
<evidence type="ECO:0000313" key="1">
    <source>
        <dbReference type="EMBL" id="RDB24445.1"/>
    </source>
</evidence>
<dbReference type="AlphaFoldDB" id="A0A369JVP7"/>
<keyword evidence="2" id="KW-1185">Reference proteome</keyword>
<evidence type="ECO:0000313" key="2">
    <source>
        <dbReference type="Proteomes" id="UP000076154"/>
    </source>
</evidence>
<reference evidence="1" key="1">
    <citation type="submission" date="2018-04" db="EMBL/GenBank/DDBJ databases">
        <title>Whole genome sequencing of Hypsizygus marmoreus.</title>
        <authorList>
            <person name="Choi I.-G."/>
            <person name="Min B."/>
            <person name="Kim J.-G."/>
            <person name="Kim S."/>
            <person name="Oh Y.-L."/>
            <person name="Kong W.-S."/>
            <person name="Park H."/>
            <person name="Jeong J."/>
            <person name="Song E.-S."/>
        </authorList>
    </citation>
    <scope>NUCLEOTIDE SEQUENCE [LARGE SCALE GENOMIC DNA]</scope>
    <source>
        <strain evidence="1">51987-8</strain>
    </source>
</reference>
<organism evidence="1 2">
    <name type="scientific">Hypsizygus marmoreus</name>
    <name type="common">White beech mushroom</name>
    <name type="synonym">Agaricus marmoreus</name>
    <dbReference type="NCBI Taxonomy" id="39966"/>
    <lineage>
        <taxon>Eukaryota</taxon>
        <taxon>Fungi</taxon>
        <taxon>Dikarya</taxon>
        <taxon>Basidiomycota</taxon>
        <taxon>Agaricomycotina</taxon>
        <taxon>Agaricomycetes</taxon>
        <taxon>Agaricomycetidae</taxon>
        <taxon>Agaricales</taxon>
        <taxon>Tricholomatineae</taxon>
        <taxon>Lyophyllaceae</taxon>
        <taxon>Hypsizygus</taxon>
    </lineage>
</organism>
<dbReference type="Proteomes" id="UP000076154">
    <property type="component" value="Unassembled WGS sequence"/>
</dbReference>
<protein>
    <submittedName>
        <fullName evidence="1">Uncharacterized protein</fullName>
    </submittedName>
</protein>
<dbReference type="InParanoid" id="A0A369JVP7"/>
<accession>A0A369JVP7</accession>
<dbReference type="EMBL" id="LUEZ02000044">
    <property type="protein sequence ID" value="RDB24445.1"/>
    <property type="molecule type" value="Genomic_DNA"/>
</dbReference>